<evidence type="ECO:0000256" key="1">
    <source>
        <dbReference type="SAM" id="Phobius"/>
    </source>
</evidence>
<dbReference type="RefSeq" id="WP_157707121.1">
    <property type="nucleotide sequence ID" value="NZ_CP034348.1"/>
</dbReference>
<keyword evidence="1" id="KW-0472">Membrane</keyword>
<feature type="transmembrane region" description="Helical" evidence="1">
    <location>
        <begin position="43"/>
        <end position="64"/>
    </location>
</feature>
<dbReference type="InterPro" id="IPR000620">
    <property type="entry name" value="EamA_dom"/>
</dbReference>
<dbReference type="InterPro" id="IPR037185">
    <property type="entry name" value="EmrE-like"/>
</dbReference>
<proteinExistence type="predicted"/>
<dbReference type="Pfam" id="PF00892">
    <property type="entry name" value="EamA"/>
    <property type="match status" value="2"/>
</dbReference>
<sequence>MSTLTATSPDVARTQGMLLVFLAGVLWSTVGLGIRLIEEAQVWQILIYRSAALSLLLFVVIRLRSGRNPFALARRAGWIGFLGAVSLVAAYSGGIYAIQTTSVANAMLLFASAPFMTAILGLLILRERVRWQTWAAIALAIAGITVMVWDKSGATQWSGNLAALGSAFGFAVFTITLRINRAGETLPIVFLSGIIGIPIMILICTASGLPLLITPRDTSIALAMGMFQVGAGLVLYTLGSRSVPAVELTLLSLAEVVLAPFWVWLVIGEVPSHFTIIGGAILLLAIIGNAVTGIRRKPPILPG</sequence>
<feature type="transmembrane region" description="Helical" evidence="1">
    <location>
        <begin position="76"/>
        <end position="98"/>
    </location>
</feature>
<dbReference type="Proteomes" id="UP000428330">
    <property type="component" value="Chromosome"/>
</dbReference>
<feature type="transmembrane region" description="Helical" evidence="1">
    <location>
        <begin position="219"/>
        <end position="238"/>
    </location>
</feature>
<evidence type="ECO:0000259" key="2">
    <source>
        <dbReference type="Pfam" id="PF00892"/>
    </source>
</evidence>
<dbReference type="OrthoDB" id="8690132at2"/>
<dbReference type="SUPFAM" id="SSF103481">
    <property type="entry name" value="Multidrug resistance efflux transporter EmrE"/>
    <property type="match status" value="2"/>
</dbReference>
<dbReference type="GO" id="GO:0016020">
    <property type="term" value="C:membrane"/>
    <property type="evidence" value="ECO:0007669"/>
    <property type="project" value="InterPro"/>
</dbReference>
<feature type="transmembrane region" description="Helical" evidence="1">
    <location>
        <begin position="104"/>
        <end position="124"/>
    </location>
</feature>
<name>A0A6I6IN00_9RHOB</name>
<evidence type="ECO:0000313" key="4">
    <source>
        <dbReference type="Proteomes" id="UP000428330"/>
    </source>
</evidence>
<keyword evidence="4" id="KW-1185">Reference proteome</keyword>
<dbReference type="PANTHER" id="PTHR22911:SF135">
    <property type="entry name" value="BLR4310 PROTEIN"/>
    <property type="match status" value="1"/>
</dbReference>
<feature type="transmembrane region" description="Helical" evidence="1">
    <location>
        <begin position="161"/>
        <end position="179"/>
    </location>
</feature>
<protein>
    <submittedName>
        <fullName evidence="3">DMT family transporter</fullName>
    </submittedName>
</protein>
<reference evidence="4" key="1">
    <citation type="submission" date="2018-12" db="EMBL/GenBank/DDBJ databases">
        <title>Complete genome sequence of Roseovarius sp. MME-070.</title>
        <authorList>
            <person name="Nam Y.-D."/>
            <person name="Kang J."/>
            <person name="Chung W.-H."/>
            <person name="Park Y.S."/>
        </authorList>
    </citation>
    <scope>NUCLEOTIDE SEQUENCE [LARGE SCALE GENOMIC DNA]</scope>
    <source>
        <strain evidence="4">MME-070</strain>
    </source>
</reference>
<gene>
    <name evidence="3" type="ORF">EI983_09430</name>
</gene>
<dbReference type="AlphaFoldDB" id="A0A6I6IN00"/>
<keyword evidence="1" id="KW-0812">Transmembrane</keyword>
<feature type="domain" description="EamA" evidence="2">
    <location>
        <begin position="158"/>
        <end position="288"/>
    </location>
</feature>
<dbReference type="EMBL" id="CP034348">
    <property type="protein sequence ID" value="QGX98490.1"/>
    <property type="molecule type" value="Genomic_DNA"/>
</dbReference>
<organism evidence="3 4">
    <name type="scientific">Roseovarius faecimaris</name>
    <dbReference type="NCBI Taxonomy" id="2494550"/>
    <lineage>
        <taxon>Bacteria</taxon>
        <taxon>Pseudomonadati</taxon>
        <taxon>Pseudomonadota</taxon>
        <taxon>Alphaproteobacteria</taxon>
        <taxon>Rhodobacterales</taxon>
        <taxon>Roseobacteraceae</taxon>
        <taxon>Roseovarius</taxon>
    </lineage>
</organism>
<feature type="transmembrane region" description="Helical" evidence="1">
    <location>
        <begin position="273"/>
        <end position="294"/>
    </location>
</feature>
<dbReference type="PANTHER" id="PTHR22911">
    <property type="entry name" value="ACYL-MALONYL CONDENSING ENZYME-RELATED"/>
    <property type="match status" value="1"/>
</dbReference>
<feature type="domain" description="EamA" evidence="2">
    <location>
        <begin position="16"/>
        <end position="148"/>
    </location>
</feature>
<evidence type="ECO:0000313" key="3">
    <source>
        <dbReference type="EMBL" id="QGX98490.1"/>
    </source>
</evidence>
<feature type="transmembrane region" description="Helical" evidence="1">
    <location>
        <begin position="131"/>
        <end position="149"/>
    </location>
</feature>
<feature type="transmembrane region" description="Helical" evidence="1">
    <location>
        <begin position="186"/>
        <end position="213"/>
    </location>
</feature>
<feature type="transmembrane region" description="Helical" evidence="1">
    <location>
        <begin position="18"/>
        <end position="37"/>
    </location>
</feature>
<keyword evidence="1" id="KW-1133">Transmembrane helix</keyword>
<feature type="transmembrane region" description="Helical" evidence="1">
    <location>
        <begin position="245"/>
        <end position="267"/>
    </location>
</feature>
<accession>A0A6I6IN00</accession>
<dbReference type="KEGG" id="rom:EI983_09430"/>